<dbReference type="InterPro" id="IPR032623">
    <property type="entry name" value="FecR_N"/>
</dbReference>
<sequence length="318" mass="35562">MTRALDGPIDTAIVEQASEWLMLHWGGEMDADQRQAFTTWQHAHPEHRRAWQRLQQLQETFGAVPAGFARAVLRDSPDPQRRAALKMLGLLLVAGGSGYLLQNQVSWRSTFAEHRTATGEIRHMTLSDGTRLDLNSNTAVDLRFTAQERRIRLLSGEILLNSGHDPVRPLIVETASGDVQALGTRFSVREMDDGARVELYEGRLRISPRHGTTAHMNAGDSLWFSATGTGPRQLANPDDSSWSQGRLVAERQPLGRFLAELARYRPGWIRCDEAASQLLLTGVFPLDNTDSVLAALERTLPVHVESVTRYWVTVKRRA</sequence>
<feature type="domain" description="FecR protein" evidence="1">
    <location>
        <begin position="113"/>
        <end position="204"/>
    </location>
</feature>
<gene>
    <name evidence="3" type="ORF">L9059_20070</name>
</gene>
<reference evidence="3 4" key="1">
    <citation type="submission" date="2022-02" db="EMBL/GenBank/DDBJ databases">
        <title>Comparative genomics of the first Antarctic Pseudomonas spp. capable of biotransforming 2,4,6-Trinitrotoluene.</title>
        <authorList>
            <person name="Cabrera M.A."/>
            <person name="Marquez S.L."/>
            <person name="Perez-Donoso J.M."/>
        </authorList>
    </citation>
    <scope>NUCLEOTIDE SEQUENCE [LARGE SCALE GENOMIC DNA]</scope>
    <source>
        <strain evidence="3 4">TNT19</strain>
    </source>
</reference>
<dbReference type="PIRSF" id="PIRSF018266">
    <property type="entry name" value="FecR"/>
    <property type="match status" value="1"/>
</dbReference>
<accession>A0ABT0F358</accession>
<feature type="domain" description="FecR N-terminal" evidence="2">
    <location>
        <begin position="15"/>
        <end position="57"/>
    </location>
</feature>
<dbReference type="Pfam" id="PF16220">
    <property type="entry name" value="DUF4880"/>
    <property type="match status" value="1"/>
</dbReference>
<evidence type="ECO:0000313" key="4">
    <source>
        <dbReference type="Proteomes" id="UP001299876"/>
    </source>
</evidence>
<name>A0ABT0F358_9PSED</name>
<organism evidence="3 4">
    <name type="scientific">Pseudomonas violetae</name>
    <dbReference type="NCBI Taxonomy" id="2915813"/>
    <lineage>
        <taxon>Bacteria</taxon>
        <taxon>Pseudomonadati</taxon>
        <taxon>Pseudomonadota</taxon>
        <taxon>Gammaproteobacteria</taxon>
        <taxon>Pseudomonadales</taxon>
        <taxon>Pseudomonadaceae</taxon>
        <taxon>Pseudomonas</taxon>
    </lineage>
</organism>
<dbReference type="Proteomes" id="UP001299876">
    <property type="component" value="Unassembled WGS sequence"/>
</dbReference>
<dbReference type="InterPro" id="IPR006860">
    <property type="entry name" value="FecR"/>
</dbReference>
<dbReference type="InterPro" id="IPR012373">
    <property type="entry name" value="Ferrdict_sens_TM"/>
</dbReference>
<dbReference type="Pfam" id="PF04773">
    <property type="entry name" value="FecR"/>
    <property type="match status" value="1"/>
</dbReference>
<protein>
    <submittedName>
        <fullName evidence="3">FecR domain-containing protein</fullName>
    </submittedName>
</protein>
<dbReference type="PANTHER" id="PTHR30273:SF2">
    <property type="entry name" value="PROTEIN FECR"/>
    <property type="match status" value="1"/>
</dbReference>
<dbReference type="Gene3D" id="2.60.120.1440">
    <property type="match status" value="1"/>
</dbReference>
<dbReference type="PANTHER" id="PTHR30273">
    <property type="entry name" value="PERIPLASMIC SIGNAL SENSOR AND SIGMA FACTOR ACTIVATOR FECR-RELATED"/>
    <property type="match status" value="1"/>
</dbReference>
<dbReference type="EMBL" id="JAKNRW010000019">
    <property type="protein sequence ID" value="MCK1792435.1"/>
    <property type="molecule type" value="Genomic_DNA"/>
</dbReference>
<comment type="caution">
    <text evidence="3">The sequence shown here is derived from an EMBL/GenBank/DDBJ whole genome shotgun (WGS) entry which is preliminary data.</text>
</comment>
<evidence type="ECO:0000259" key="1">
    <source>
        <dbReference type="Pfam" id="PF04773"/>
    </source>
</evidence>
<dbReference type="RefSeq" id="WP_247292673.1">
    <property type="nucleotide sequence ID" value="NZ_JAKNRW010000019.1"/>
</dbReference>
<evidence type="ECO:0000313" key="3">
    <source>
        <dbReference type="EMBL" id="MCK1792435.1"/>
    </source>
</evidence>
<evidence type="ECO:0000259" key="2">
    <source>
        <dbReference type="Pfam" id="PF16220"/>
    </source>
</evidence>
<keyword evidence="4" id="KW-1185">Reference proteome</keyword>
<proteinExistence type="predicted"/>